<organism evidence="1 2">
    <name type="scientific">Klenkia sesuvii</name>
    <dbReference type="NCBI Taxonomy" id="3103137"/>
    <lineage>
        <taxon>Bacteria</taxon>
        <taxon>Bacillati</taxon>
        <taxon>Actinomycetota</taxon>
        <taxon>Actinomycetes</taxon>
        <taxon>Geodermatophilales</taxon>
        <taxon>Geodermatophilaceae</taxon>
        <taxon>Klenkia</taxon>
    </lineage>
</organism>
<evidence type="ECO:0000313" key="2">
    <source>
        <dbReference type="Proteomes" id="UP001361570"/>
    </source>
</evidence>
<reference evidence="1 2" key="1">
    <citation type="submission" date="2024-03" db="EMBL/GenBank/DDBJ databases">
        <title>Draft genome sequence of Klenkia sp. LSe6-5.</title>
        <authorList>
            <person name="Duangmal K."/>
            <person name="Chantavorakit T."/>
        </authorList>
    </citation>
    <scope>NUCLEOTIDE SEQUENCE [LARGE SCALE GENOMIC DNA]</scope>
    <source>
        <strain evidence="1 2">LSe6-5</strain>
    </source>
</reference>
<proteinExistence type="predicted"/>
<keyword evidence="2" id="KW-1185">Reference proteome</keyword>
<dbReference type="Proteomes" id="UP001361570">
    <property type="component" value="Unassembled WGS sequence"/>
</dbReference>
<protein>
    <submittedName>
        <fullName evidence="1">Uncharacterized protein</fullName>
    </submittedName>
</protein>
<comment type="caution">
    <text evidence="1">The sequence shown here is derived from an EMBL/GenBank/DDBJ whole genome shotgun (WGS) entry which is preliminary data.</text>
</comment>
<dbReference type="RefSeq" id="WP_336406039.1">
    <property type="nucleotide sequence ID" value="NZ_JBAPLU010000029.1"/>
</dbReference>
<accession>A0ABU8DZ09</accession>
<evidence type="ECO:0000313" key="1">
    <source>
        <dbReference type="EMBL" id="MEI4273923.1"/>
    </source>
</evidence>
<gene>
    <name evidence="1" type="ORF">TEK04_19555</name>
</gene>
<name>A0ABU8DZ09_9ACTN</name>
<dbReference type="EMBL" id="JBAPLU010000029">
    <property type="protein sequence ID" value="MEI4273923.1"/>
    <property type="molecule type" value="Genomic_DNA"/>
</dbReference>
<sequence length="155" mass="16455">MARLAWPRIVTQHVLELPKLTAWTAASARAFDGPAITGDILTSWVTVGYVPGEETGATWTQTPDGEVDGLTREDGTIACQLVCSGSGDDVVEVRQRLADLLDDWQDWLLADNTQGGALLGHSRLQLSADVGLLLNDRGASATALIALEYTAVAVP</sequence>